<keyword evidence="1" id="KW-0813">Transport</keyword>
<dbReference type="Pfam" id="PF00005">
    <property type="entry name" value="ABC_tran"/>
    <property type="match status" value="1"/>
</dbReference>
<sequence length="298" mass="33033">TKRFGKVEAVKNVTLKIRDGEFVALLGPSGCGKTTILRCIAGLEKPDEGDIYIGDKMVTRLSPPDRNVSMVFQSYALYPHMTAFDNIAFPLWIRKRPRDEIREKVKKTAEILEISEFLNRKPGELSGGQCQRVALGRAIIRNPAVFLLDEPLANLDAKLRISARGELKRLQKQLGATMIFVTHDQVEAMTMAERIAVMNNGVIEQFGSTDEIYQQPANMFVSGFIGTPAMNLIKCSLVERGGSISLILDTNTLPVPDSIGRALIEKIKSSDMVFGIRPEDISIHEKTNQILTNESLCG</sequence>
<dbReference type="SMART" id="SM00382">
    <property type="entry name" value="AAA"/>
    <property type="match status" value="1"/>
</dbReference>
<accession>X1HLY5</accession>
<dbReference type="InterPro" id="IPR040582">
    <property type="entry name" value="OB_MalK-like"/>
</dbReference>
<dbReference type="InterPro" id="IPR015855">
    <property type="entry name" value="ABC_transpr_MalK-like"/>
</dbReference>
<dbReference type="GO" id="GO:0140359">
    <property type="term" value="F:ABC-type transporter activity"/>
    <property type="evidence" value="ECO:0007669"/>
    <property type="project" value="InterPro"/>
</dbReference>
<evidence type="ECO:0000256" key="2">
    <source>
        <dbReference type="ARBA" id="ARBA00022741"/>
    </source>
</evidence>
<feature type="non-terminal residue" evidence="5">
    <location>
        <position position="298"/>
    </location>
</feature>
<dbReference type="SUPFAM" id="SSF52540">
    <property type="entry name" value="P-loop containing nucleoside triphosphate hydrolases"/>
    <property type="match status" value="1"/>
</dbReference>
<dbReference type="SUPFAM" id="SSF50331">
    <property type="entry name" value="MOP-like"/>
    <property type="match status" value="1"/>
</dbReference>
<dbReference type="Pfam" id="PF17912">
    <property type="entry name" value="OB_MalK"/>
    <property type="match status" value="1"/>
</dbReference>
<dbReference type="GO" id="GO:0016887">
    <property type="term" value="F:ATP hydrolysis activity"/>
    <property type="evidence" value="ECO:0007669"/>
    <property type="project" value="InterPro"/>
</dbReference>
<evidence type="ECO:0000313" key="5">
    <source>
        <dbReference type="EMBL" id="GAH58045.1"/>
    </source>
</evidence>
<dbReference type="GO" id="GO:0055052">
    <property type="term" value="C:ATP-binding cassette (ABC) transporter complex, substrate-binding subunit-containing"/>
    <property type="evidence" value="ECO:0007669"/>
    <property type="project" value="TreeGrafter"/>
</dbReference>
<protein>
    <recommendedName>
        <fullName evidence="4">ABC transporter domain-containing protein</fullName>
    </recommendedName>
</protein>
<dbReference type="InterPro" id="IPR008995">
    <property type="entry name" value="Mo/tungstate-bd_C_term_dom"/>
</dbReference>
<dbReference type="Gene3D" id="2.40.50.100">
    <property type="match status" value="1"/>
</dbReference>
<gene>
    <name evidence="5" type="ORF">S03H2_28616</name>
</gene>
<reference evidence="5" key="1">
    <citation type="journal article" date="2014" name="Front. Microbiol.">
        <title>High frequency of phylogenetically diverse reductive dehalogenase-homologous genes in deep subseafloor sedimentary metagenomes.</title>
        <authorList>
            <person name="Kawai M."/>
            <person name="Futagami T."/>
            <person name="Toyoda A."/>
            <person name="Takaki Y."/>
            <person name="Nishi S."/>
            <person name="Hori S."/>
            <person name="Arai W."/>
            <person name="Tsubouchi T."/>
            <person name="Morono Y."/>
            <person name="Uchiyama I."/>
            <person name="Ito T."/>
            <person name="Fujiyama A."/>
            <person name="Inagaki F."/>
            <person name="Takami H."/>
        </authorList>
    </citation>
    <scope>NUCLEOTIDE SEQUENCE</scope>
    <source>
        <strain evidence="5">Expedition CK06-06</strain>
    </source>
</reference>
<dbReference type="FunFam" id="3.40.50.300:FF:000042">
    <property type="entry name" value="Maltose/maltodextrin ABC transporter, ATP-binding protein"/>
    <property type="match status" value="1"/>
</dbReference>
<dbReference type="InterPro" id="IPR003593">
    <property type="entry name" value="AAA+_ATPase"/>
</dbReference>
<dbReference type="GO" id="GO:0008643">
    <property type="term" value="P:carbohydrate transport"/>
    <property type="evidence" value="ECO:0007669"/>
    <property type="project" value="InterPro"/>
</dbReference>
<evidence type="ECO:0000259" key="4">
    <source>
        <dbReference type="PROSITE" id="PS50893"/>
    </source>
</evidence>
<dbReference type="GO" id="GO:0005524">
    <property type="term" value="F:ATP binding"/>
    <property type="evidence" value="ECO:0007669"/>
    <property type="project" value="UniProtKB-KW"/>
</dbReference>
<evidence type="ECO:0000256" key="1">
    <source>
        <dbReference type="ARBA" id="ARBA00022448"/>
    </source>
</evidence>
<dbReference type="CDD" id="cd03301">
    <property type="entry name" value="ABC_MalK_N"/>
    <property type="match status" value="1"/>
</dbReference>
<dbReference type="PROSITE" id="PS00211">
    <property type="entry name" value="ABC_TRANSPORTER_1"/>
    <property type="match status" value="1"/>
</dbReference>
<comment type="caution">
    <text evidence="5">The sequence shown here is derived from an EMBL/GenBank/DDBJ whole genome shotgun (WGS) entry which is preliminary data.</text>
</comment>
<feature type="domain" description="ABC transporter" evidence="4">
    <location>
        <begin position="1"/>
        <end position="225"/>
    </location>
</feature>
<keyword evidence="2" id="KW-0547">Nucleotide-binding</keyword>
<dbReference type="InterPro" id="IPR027417">
    <property type="entry name" value="P-loop_NTPase"/>
</dbReference>
<dbReference type="InterPro" id="IPR047641">
    <property type="entry name" value="ABC_transpr_MalK/UgpC-like"/>
</dbReference>
<proteinExistence type="predicted"/>
<dbReference type="PROSITE" id="PS50893">
    <property type="entry name" value="ABC_TRANSPORTER_2"/>
    <property type="match status" value="1"/>
</dbReference>
<dbReference type="PANTHER" id="PTHR43875:SF1">
    <property type="entry name" value="OSMOPROTECTIVE COMPOUNDS UPTAKE ATP-BINDING PROTEIN GGTA"/>
    <property type="match status" value="1"/>
</dbReference>
<dbReference type="InterPro" id="IPR003439">
    <property type="entry name" value="ABC_transporter-like_ATP-bd"/>
</dbReference>
<evidence type="ECO:0000256" key="3">
    <source>
        <dbReference type="ARBA" id="ARBA00022840"/>
    </source>
</evidence>
<feature type="non-terminal residue" evidence="5">
    <location>
        <position position="1"/>
    </location>
</feature>
<keyword evidence="3" id="KW-0067">ATP-binding</keyword>
<dbReference type="Gene3D" id="3.40.50.300">
    <property type="entry name" value="P-loop containing nucleotide triphosphate hydrolases"/>
    <property type="match status" value="1"/>
</dbReference>
<organism evidence="5">
    <name type="scientific">marine sediment metagenome</name>
    <dbReference type="NCBI Taxonomy" id="412755"/>
    <lineage>
        <taxon>unclassified sequences</taxon>
        <taxon>metagenomes</taxon>
        <taxon>ecological metagenomes</taxon>
    </lineage>
</organism>
<dbReference type="PANTHER" id="PTHR43875">
    <property type="entry name" value="MALTODEXTRIN IMPORT ATP-BINDING PROTEIN MSMX"/>
    <property type="match status" value="1"/>
</dbReference>
<dbReference type="AlphaFoldDB" id="X1HLY5"/>
<name>X1HLY5_9ZZZZ</name>
<dbReference type="EMBL" id="BARU01017242">
    <property type="protein sequence ID" value="GAH58045.1"/>
    <property type="molecule type" value="Genomic_DNA"/>
</dbReference>
<dbReference type="InterPro" id="IPR017871">
    <property type="entry name" value="ABC_transporter-like_CS"/>
</dbReference>